<dbReference type="EMBL" id="JBAFSM010000014">
    <property type="protein sequence ID" value="MEG3437252.1"/>
    <property type="molecule type" value="Genomic_DNA"/>
</dbReference>
<comment type="similarity">
    <text evidence="1">Belongs to the LysR transcriptional regulatory family.</text>
</comment>
<evidence type="ECO:0000256" key="2">
    <source>
        <dbReference type="ARBA" id="ARBA00023015"/>
    </source>
</evidence>
<dbReference type="RefSeq" id="WP_332864737.1">
    <property type="nucleotide sequence ID" value="NZ_JBAFSM010000014.1"/>
</dbReference>
<evidence type="ECO:0000313" key="7">
    <source>
        <dbReference type="Proteomes" id="UP001328733"/>
    </source>
</evidence>
<dbReference type="InterPro" id="IPR005119">
    <property type="entry name" value="LysR_subst-bd"/>
</dbReference>
<evidence type="ECO:0000256" key="4">
    <source>
        <dbReference type="ARBA" id="ARBA00023163"/>
    </source>
</evidence>
<name>A0AAW9QHH1_9CHRO</name>
<dbReference type="Pfam" id="PF03466">
    <property type="entry name" value="LysR_substrate"/>
    <property type="match status" value="1"/>
</dbReference>
<dbReference type="InterPro" id="IPR036388">
    <property type="entry name" value="WH-like_DNA-bd_sf"/>
</dbReference>
<dbReference type="FunFam" id="3.40.190.290:FF:000001">
    <property type="entry name" value="Transcriptional regulator, LysR family"/>
    <property type="match status" value="1"/>
</dbReference>
<dbReference type="Pfam" id="PF00126">
    <property type="entry name" value="HTH_1"/>
    <property type="match status" value="1"/>
</dbReference>
<keyword evidence="4" id="KW-0804">Transcription</keyword>
<dbReference type="PANTHER" id="PTHR30537">
    <property type="entry name" value="HTH-TYPE TRANSCRIPTIONAL REGULATOR"/>
    <property type="match status" value="1"/>
</dbReference>
<feature type="domain" description="HTH lysR-type" evidence="5">
    <location>
        <begin position="1"/>
        <end position="59"/>
    </location>
</feature>
<dbReference type="PROSITE" id="PS50931">
    <property type="entry name" value="HTH_LYSR"/>
    <property type="match status" value="1"/>
</dbReference>
<dbReference type="CDD" id="cd08422">
    <property type="entry name" value="PBP2_CrgA_like"/>
    <property type="match status" value="1"/>
</dbReference>
<keyword evidence="7" id="KW-1185">Reference proteome</keyword>
<reference evidence="6 7" key="1">
    <citation type="submission" date="2024-01" db="EMBL/GenBank/DDBJ databases">
        <title>Genomic insights into the taxonomy and metabolism of the cyanobacterium Pannus brasiliensis CCIBt3594.</title>
        <authorList>
            <person name="Machado M."/>
            <person name="Botero N.B."/>
            <person name="Andreote A.P.D."/>
            <person name="Feitosa A.M.T."/>
            <person name="Popin R."/>
            <person name="Sivonen K."/>
            <person name="Fiore M.F."/>
        </authorList>
    </citation>
    <scope>NUCLEOTIDE SEQUENCE [LARGE SCALE GENOMIC DNA]</scope>
    <source>
        <strain evidence="6 7">CCIBt3594</strain>
    </source>
</reference>
<evidence type="ECO:0000313" key="6">
    <source>
        <dbReference type="EMBL" id="MEG3437252.1"/>
    </source>
</evidence>
<evidence type="ECO:0000256" key="1">
    <source>
        <dbReference type="ARBA" id="ARBA00009437"/>
    </source>
</evidence>
<dbReference type="AlphaFoldDB" id="A0AAW9QHH1"/>
<dbReference type="FunFam" id="1.10.10.10:FF:000001">
    <property type="entry name" value="LysR family transcriptional regulator"/>
    <property type="match status" value="1"/>
</dbReference>
<evidence type="ECO:0000259" key="5">
    <source>
        <dbReference type="PROSITE" id="PS50931"/>
    </source>
</evidence>
<keyword evidence="2" id="KW-0805">Transcription regulation</keyword>
<gene>
    <name evidence="6" type="ORF">V0288_08990</name>
</gene>
<dbReference type="PANTHER" id="PTHR30537:SF5">
    <property type="entry name" value="HTH-TYPE TRANSCRIPTIONAL ACTIVATOR TTDR-RELATED"/>
    <property type="match status" value="1"/>
</dbReference>
<dbReference type="InterPro" id="IPR058163">
    <property type="entry name" value="LysR-type_TF_proteobact-type"/>
</dbReference>
<dbReference type="Gene3D" id="3.40.190.290">
    <property type="match status" value="1"/>
</dbReference>
<dbReference type="Proteomes" id="UP001328733">
    <property type="component" value="Unassembled WGS sequence"/>
</dbReference>
<accession>A0AAW9QHH1</accession>
<keyword evidence="3" id="KW-0238">DNA-binding</keyword>
<dbReference type="Gene3D" id="1.10.10.10">
    <property type="entry name" value="Winged helix-like DNA-binding domain superfamily/Winged helix DNA-binding domain"/>
    <property type="match status" value="1"/>
</dbReference>
<dbReference type="GO" id="GO:0003700">
    <property type="term" value="F:DNA-binding transcription factor activity"/>
    <property type="evidence" value="ECO:0007669"/>
    <property type="project" value="InterPro"/>
</dbReference>
<dbReference type="GO" id="GO:0006351">
    <property type="term" value="P:DNA-templated transcription"/>
    <property type="evidence" value="ECO:0007669"/>
    <property type="project" value="TreeGrafter"/>
</dbReference>
<dbReference type="InterPro" id="IPR000847">
    <property type="entry name" value="LysR_HTH_N"/>
</dbReference>
<protein>
    <submittedName>
        <fullName evidence="6">LysR family transcriptional regulator</fullName>
    </submittedName>
</protein>
<organism evidence="6 7">
    <name type="scientific">Pannus brasiliensis CCIBt3594</name>
    <dbReference type="NCBI Taxonomy" id="1427578"/>
    <lineage>
        <taxon>Bacteria</taxon>
        <taxon>Bacillati</taxon>
        <taxon>Cyanobacteriota</taxon>
        <taxon>Cyanophyceae</taxon>
        <taxon>Oscillatoriophycideae</taxon>
        <taxon>Chroococcales</taxon>
        <taxon>Microcystaceae</taxon>
        <taxon>Pannus</taxon>
    </lineage>
</organism>
<dbReference type="SUPFAM" id="SSF53850">
    <property type="entry name" value="Periplasmic binding protein-like II"/>
    <property type="match status" value="1"/>
</dbReference>
<evidence type="ECO:0000256" key="3">
    <source>
        <dbReference type="ARBA" id="ARBA00023125"/>
    </source>
</evidence>
<dbReference type="GO" id="GO:0043565">
    <property type="term" value="F:sequence-specific DNA binding"/>
    <property type="evidence" value="ECO:0007669"/>
    <property type="project" value="TreeGrafter"/>
</dbReference>
<comment type="caution">
    <text evidence="6">The sequence shown here is derived from an EMBL/GenBank/DDBJ whole genome shotgun (WGS) entry which is preliminary data.</text>
</comment>
<dbReference type="InterPro" id="IPR036390">
    <property type="entry name" value="WH_DNA-bd_sf"/>
</dbReference>
<sequence>MDKFESLKAFTTVVKTGSFAGAAREMQLSRSAVHKLVINLERELGARLFHRSTRRVTPTTTGLAFYERCVTILADLAEAEIAVSRWHEEPVGVLRVNAPMSFGVLYLAPLITDFMTRYPRLRVQLTLDDRLIDPISEGFDFVVRVSVPPESASLVVHPLASIELVLCASDRYLTERGLPERPADLREHSCLHYGYMSAGNVWKLDGPDGEQAIPIEGALCSNNGEVLKEAVIKGLGIVLLPTFLVARELRRGTLRAILPDYSIGSLSLCAIYPTNRHLSITVRLFTEFLQESFGRADWMETLPISRSHER</sequence>
<dbReference type="SUPFAM" id="SSF46785">
    <property type="entry name" value="Winged helix' DNA-binding domain"/>
    <property type="match status" value="1"/>
</dbReference>
<proteinExistence type="inferred from homology"/>